<dbReference type="Gene3D" id="3.90.1170.40">
    <property type="entry name" value="Molybdopterin biosynthesis MoaE subunit"/>
    <property type="match status" value="1"/>
</dbReference>
<evidence type="ECO:0000256" key="7">
    <source>
        <dbReference type="ARBA" id="ARBA00029745"/>
    </source>
</evidence>
<comment type="catalytic activity">
    <reaction evidence="11">
        <text>2 [molybdopterin-synthase sulfur-carrier protein]-C-terminal-Gly-aminoethanethioate + cyclic pyranopterin phosphate + H2O = molybdopterin + 2 [molybdopterin-synthase sulfur-carrier protein]-C-terminal Gly-Gly + 2 H(+)</text>
        <dbReference type="Rhea" id="RHEA:26333"/>
        <dbReference type="Rhea" id="RHEA-COMP:12202"/>
        <dbReference type="Rhea" id="RHEA-COMP:19907"/>
        <dbReference type="ChEBI" id="CHEBI:15377"/>
        <dbReference type="ChEBI" id="CHEBI:15378"/>
        <dbReference type="ChEBI" id="CHEBI:58698"/>
        <dbReference type="ChEBI" id="CHEBI:59648"/>
        <dbReference type="ChEBI" id="CHEBI:90778"/>
        <dbReference type="ChEBI" id="CHEBI:232372"/>
        <dbReference type="EC" id="2.8.1.12"/>
    </reaction>
</comment>
<comment type="caution">
    <text evidence="12">The sequence shown here is derived from an EMBL/GenBank/DDBJ whole genome shotgun (WGS) entry which is preliminary data.</text>
</comment>
<evidence type="ECO:0000256" key="1">
    <source>
        <dbReference type="ARBA" id="ARBA00005046"/>
    </source>
</evidence>
<evidence type="ECO:0000256" key="10">
    <source>
        <dbReference type="ARBA" id="ARBA00032474"/>
    </source>
</evidence>
<evidence type="ECO:0000313" key="12">
    <source>
        <dbReference type="EMBL" id="EEV18750.1"/>
    </source>
</evidence>
<dbReference type="InterPro" id="IPR036563">
    <property type="entry name" value="MoaE_sf"/>
</dbReference>
<accession>C8PEF5</accession>
<dbReference type="Proteomes" id="UP000005709">
    <property type="component" value="Unassembled WGS sequence"/>
</dbReference>
<dbReference type="EMBL" id="ACYG01000008">
    <property type="protein sequence ID" value="EEV18750.1"/>
    <property type="molecule type" value="Genomic_DNA"/>
</dbReference>
<dbReference type="GO" id="GO:0006777">
    <property type="term" value="P:Mo-molybdopterin cofactor biosynthetic process"/>
    <property type="evidence" value="ECO:0007669"/>
    <property type="project" value="UniProtKB-KW"/>
</dbReference>
<evidence type="ECO:0000256" key="5">
    <source>
        <dbReference type="ARBA" id="ARBA00023150"/>
    </source>
</evidence>
<dbReference type="InterPro" id="IPR003448">
    <property type="entry name" value="Mopterin_biosynth_MoaE"/>
</dbReference>
<dbReference type="UniPathway" id="UPA00344"/>
<evidence type="ECO:0000256" key="2">
    <source>
        <dbReference type="ARBA" id="ARBA00005426"/>
    </source>
</evidence>
<dbReference type="STRING" id="824.CGRAC_0516"/>
<evidence type="ECO:0000256" key="11">
    <source>
        <dbReference type="ARBA" id="ARBA00049878"/>
    </source>
</evidence>
<evidence type="ECO:0000256" key="4">
    <source>
        <dbReference type="ARBA" id="ARBA00013858"/>
    </source>
</evidence>
<comment type="pathway">
    <text evidence="1">Cofactor biosynthesis; molybdopterin biosynthesis.</text>
</comment>
<dbReference type="RefSeq" id="WP_005869372.1">
    <property type="nucleotide sequence ID" value="NZ_ACYG01000008.1"/>
</dbReference>
<evidence type="ECO:0000256" key="6">
    <source>
        <dbReference type="ARBA" id="ARBA00026066"/>
    </source>
</evidence>
<dbReference type="eggNOG" id="COG0314">
    <property type="taxonomic scope" value="Bacteria"/>
</dbReference>
<dbReference type="Pfam" id="PF02391">
    <property type="entry name" value="MoaE"/>
    <property type="match status" value="1"/>
</dbReference>
<comment type="subunit">
    <text evidence="6">Heterotetramer of 2 MoaD subunits and 2 MoaE subunits. Also stable as homodimer. The enzyme changes between these two forms during catalysis.</text>
</comment>
<dbReference type="AlphaFoldDB" id="C8PEF5"/>
<comment type="similarity">
    <text evidence="2">Belongs to the MoaE family.</text>
</comment>
<evidence type="ECO:0000256" key="9">
    <source>
        <dbReference type="ARBA" id="ARBA00030781"/>
    </source>
</evidence>
<evidence type="ECO:0000256" key="3">
    <source>
        <dbReference type="ARBA" id="ARBA00011950"/>
    </source>
</evidence>
<organism evidence="12 13">
    <name type="scientific">Campylobacter gracilis RM3268</name>
    <dbReference type="NCBI Taxonomy" id="553220"/>
    <lineage>
        <taxon>Bacteria</taxon>
        <taxon>Pseudomonadati</taxon>
        <taxon>Campylobacterota</taxon>
        <taxon>Epsilonproteobacteria</taxon>
        <taxon>Campylobacterales</taxon>
        <taxon>Campylobacteraceae</taxon>
        <taxon>Campylobacter</taxon>
    </lineage>
</organism>
<dbReference type="CDD" id="cd00756">
    <property type="entry name" value="MoaE"/>
    <property type="match status" value="1"/>
</dbReference>
<evidence type="ECO:0000256" key="8">
    <source>
        <dbReference type="ARBA" id="ARBA00030407"/>
    </source>
</evidence>
<dbReference type="OrthoDB" id="9803224at2"/>
<proteinExistence type="inferred from homology"/>
<evidence type="ECO:0000313" key="13">
    <source>
        <dbReference type="Proteomes" id="UP000005709"/>
    </source>
</evidence>
<name>C8PEF5_9BACT</name>
<dbReference type="PANTHER" id="PTHR23404">
    <property type="entry name" value="MOLYBDOPTERIN SYNTHASE RELATED"/>
    <property type="match status" value="1"/>
</dbReference>
<dbReference type="EC" id="2.8.1.12" evidence="3"/>
<gene>
    <name evidence="12" type="primary">moaE</name>
    <name evidence="12" type="ORF">CAMGR0001_1856</name>
</gene>
<reference evidence="12 13" key="1">
    <citation type="submission" date="2009-07" db="EMBL/GenBank/DDBJ databases">
        <authorList>
            <person name="Madupu R."/>
            <person name="Sebastian Y."/>
            <person name="Durkin A.S."/>
            <person name="Torralba M."/>
            <person name="Methe B."/>
            <person name="Sutton G.G."/>
            <person name="Strausberg R.L."/>
            <person name="Nelson K.E."/>
        </authorList>
    </citation>
    <scope>NUCLEOTIDE SEQUENCE [LARGE SCALE GENOMIC DNA]</scope>
    <source>
        <strain evidence="12 13">RM3268</strain>
    </source>
</reference>
<sequence>MSEAKFNPEILSKIEPEIYEGSLDVNAILSRWYAKFKDANCGAFITFVGIVRDEGGICALSFDIYEPILRTWFEAWQQKAAARGAFVLFAHANGGVPIHESSYVAGVVSPQRKVALALINEFVEDFKAAAPIWKYDVKGGKIEGGKVVGGKRIYAADRSQRIKGAGLLG</sequence>
<keyword evidence="13" id="KW-1185">Reference proteome</keyword>
<protein>
    <recommendedName>
        <fullName evidence="4">Molybdopterin synthase catalytic subunit</fullName>
        <ecNumber evidence="3">2.8.1.12</ecNumber>
    </recommendedName>
    <alternativeName>
        <fullName evidence="9">MPT synthase subunit 2</fullName>
    </alternativeName>
    <alternativeName>
        <fullName evidence="7">Molybdenum cofactor biosynthesis protein E</fullName>
    </alternativeName>
    <alternativeName>
        <fullName evidence="8">Molybdopterin-converting factor large subunit</fullName>
    </alternativeName>
    <alternativeName>
        <fullName evidence="10">Molybdopterin-converting factor subunit 2</fullName>
    </alternativeName>
</protein>
<dbReference type="GO" id="GO:0030366">
    <property type="term" value="F:molybdopterin synthase activity"/>
    <property type="evidence" value="ECO:0007669"/>
    <property type="project" value="UniProtKB-EC"/>
</dbReference>
<keyword evidence="5" id="KW-0501">Molybdenum cofactor biosynthesis</keyword>
<dbReference type="SUPFAM" id="SSF54690">
    <property type="entry name" value="Molybdopterin synthase subunit MoaE"/>
    <property type="match status" value="1"/>
</dbReference>